<dbReference type="eggNOG" id="ENOG50335KD">
    <property type="taxonomic scope" value="Bacteria"/>
</dbReference>
<dbReference type="RefSeq" id="WP_007092781.1">
    <property type="nucleotide sequence ID" value="NZ_CP142125.1"/>
</dbReference>
<gene>
    <name evidence="1" type="ORF">KAOT1_01025</name>
</gene>
<dbReference type="EMBL" id="ABIB01000013">
    <property type="protein sequence ID" value="EDP94765.1"/>
    <property type="molecule type" value="Genomic_DNA"/>
</dbReference>
<protein>
    <submittedName>
        <fullName evidence="1">Uncharacterized protein</fullName>
    </submittedName>
</protein>
<keyword evidence="2" id="KW-1185">Reference proteome</keyword>
<evidence type="ECO:0000313" key="1">
    <source>
        <dbReference type="EMBL" id="EDP94765.1"/>
    </source>
</evidence>
<name>A9E8C1_9FLAO</name>
<accession>A9E8C1</accession>
<dbReference type="AlphaFoldDB" id="A9E8C1"/>
<organism evidence="1 2">
    <name type="scientific">Kordia algicida OT-1</name>
    <dbReference type="NCBI Taxonomy" id="391587"/>
    <lineage>
        <taxon>Bacteria</taxon>
        <taxon>Pseudomonadati</taxon>
        <taxon>Bacteroidota</taxon>
        <taxon>Flavobacteriia</taxon>
        <taxon>Flavobacteriales</taxon>
        <taxon>Flavobacteriaceae</taxon>
        <taxon>Kordia</taxon>
    </lineage>
</organism>
<sequence length="112" mass="12620">MNKVSNNRELEQAILKLKAQKEADMFELKSQISASMEELRPTRIIQRIADDLKNEPQVQNNVIQSTISLAVGYLTKRLLIGKSNSFFKSVLGYLVQIGATKIVSNKIITNNK</sequence>
<dbReference type="STRING" id="391587.KAOT1_01025"/>
<dbReference type="HOGENOM" id="CLU_171747_0_0_10"/>
<dbReference type="OrthoDB" id="1443487at2"/>
<dbReference type="Proteomes" id="UP000002945">
    <property type="component" value="Unassembled WGS sequence"/>
</dbReference>
<evidence type="ECO:0000313" key="2">
    <source>
        <dbReference type="Proteomes" id="UP000002945"/>
    </source>
</evidence>
<proteinExistence type="predicted"/>
<comment type="caution">
    <text evidence="1">The sequence shown here is derived from an EMBL/GenBank/DDBJ whole genome shotgun (WGS) entry which is preliminary data.</text>
</comment>
<reference evidence="1 2" key="1">
    <citation type="journal article" date="2011" name="J. Bacteriol.">
        <title>Genome sequence of the algicidal bacterium Kordia algicida OT-1.</title>
        <authorList>
            <person name="Lee H.S."/>
            <person name="Kang S.G."/>
            <person name="Kwon K.K."/>
            <person name="Lee J.H."/>
            <person name="Kim S.J."/>
        </authorList>
    </citation>
    <scope>NUCLEOTIDE SEQUENCE [LARGE SCALE GENOMIC DNA]</scope>
    <source>
        <strain evidence="1 2">OT-1</strain>
    </source>
</reference>